<evidence type="ECO:0000313" key="3">
    <source>
        <dbReference type="Proteomes" id="UP000475325"/>
    </source>
</evidence>
<evidence type="ECO:0000256" key="1">
    <source>
        <dbReference type="SAM" id="MobiDB-lite"/>
    </source>
</evidence>
<evidence type="ECO:0000313" key="2">
    <source>
        <dbReference type="EMBL" id="KAF3078352.1"/>
    </source>
</evidence>
<sequence>MVSSSAPANLFNFAKINMNCDAADGLARDTEATVDTFSRVKALKGVCERVSTQNRRFICNSESSCCILRRTPGWVLHAGKLKPSSGHSGREEKKKTRRFENPEATFWNRNCE</sequence>
<accession>A0A7C8N5S9</accession>
<feature type="compositionally biased region" description="Basic and acidic residues" evidence="1">
    <location>
        <begin position="88"/>
        <end position="101"/>
    </location>
</feature>
<dbReference type="AlphaFoldDB" id="A0A7C8N5S9"/>
<proteinExistence type="predicted"/>
<comment type="caution">
    <text evidence="2">The sequence shown here is derived from an EMBL/GenBank/DDBJ whole genome shotgun (WGS) entry which is preliminary data.</text>
</comment>
<organism evidence="2 3">
    <name type="scientific">Orbilia oligospora</name>
    <name type="common">Nematode-trapping fungus</name>
    <name type="synonym">Arthrobotrys oligospora</name>
    <dbReference type="NCBI Taxonomy" id="2813651"/>
    <lineage>
        <taxon>Eukaryota</taxon>
        <taxon>Fungi</taxon>
        <taxon>Dikarya</taxon>
        <taxon>Ascomycota</taxon>
        <taxon>Pezizomycotina</taxon>
        <taxon>Orbiliomycetes</taxon>
        <taxon>Orbiliales</taxon>
        <taxon>Orbiliaceae</taxon>
        <taxon>Orbilia</taxon>
    </lineage>
</organism>
<dbReference type="Proteomes" id="UP000475325">
    <property type="component" value="Unassembled WGS sequence"/>
</dbReference>
<feature type="region of interest" description="Disordered" evidence="1">
    <location>
        <begin position="80"/>
        <end position="112"/>
    </location>
</feature>
<protein>
    <submittedName>
        <fullName evidence="2">Uncharacterized protein</fullName>
    </submittedName>
</protein>
<dbReference type="EMBL" id="WIQW01000176">
    <property type="protein sequence ID" value="KAF3078352.1"/>
    <property type="molecule type" value="Genomic_DNA"/>
</dbReference>
<name>A0A7C8N5S9_ORBOL</name>
<gene>
    <name evidence="2" type="ORF">TWF102_003585</name>
</gene>
<reference evidence="2 3" key="1">
    <citation type="submission" date="2019-06" db="EMBL/GenBank/DDBJ databases">
        <authorList>
            <person name="Palmer J.M."/>
        </authorList>
    </citation>
    <scope>NUCLEOTIDE SEQUENCE [LARGE SCALE GENOMIC DNA]</scope>
    <source>
        <strain evidence="2 3">TWF102</strain>
    </source>
</reference>